<dbReference type="OrthoDB" id="200660at2759"/>
<evidence type="ECO:0000313" key="3">
    <source>
        <dbReference type="Proteomes" id="UP000052943"/>
    </source>
</evidence>
<protein>
    <submittedName>
        <fullName evidence="2">Uncharacterized protein</fullName>
    </submittedName>
</protein>
<dbReference type="Proteomes" id="UP000052943">
    <property type="component" value="Unassembled WGS sequence"/>
</dbReference>
<name>A0A0W8CR03_PHYNI</name>
<reference evidence="2 3" key="1">
    <citation type="submission" date="2015-11" db="EMBL/GenBank/DDBJ databases">
        <title>Genomes and virulence difference between two physiological races of Phytophthora nicotianae.</title>
        <authorList>
            <person name="Liu H."/>
            <person name="Ma X."/>
            <person name="Yu H."/>
            <person name="Fang D."/>
            <person name="Li Y."/>
            <person name="Wang X."/>
            <person name="Wang W."/>
            <person name="Dong Y."/>
            <person name="Xiao B."/>
        </authorList>
    </citation>
    <scope>NUCLEOTIDE SEQUENCE [LARGE SCALE GENOMIC DNA]</scope>
    <source>
        <strain evidence="3">race 0</strain>
    </source>
</reference>
<evidence type="ECO:0000313" key="2">
    <source>
        <dbReference type="EMBL" id="KUF86522.1"/>
    </source>
</evidence>
<gene>
    <name evidence="2" type="ORF">AM587_10000633</name>
</gene>
<accession>A0A0W8CR03</accession>
<dbReference type="EMBL" id="LNFO01002262">
    <property type="protein sequence ID" value="KUF86522.1"/>
    <property type="molecule type" value="Genomic_DNA"/>
</dbReference>
<dbReference type="AlphaFoldDB" id="A0A0W8CR03"/>
<evidence type="ECO:0000256" key="1">
    <source>
        <dbReference type="SAM" id="MobiDB-lite"/>
    </source>
</evidence>
<feature type="region of interest" description="Disordered" evidence="1">
    <location>
        <begin position="1"/>
        <end position="43"/>
    </location>
</feature>
<proteinExistence type="predicted"/>
<feature type="region of interest" description="Disordered" evidence="1">
    <location>
        <begin position="59"/>
        <end position="87"/>
    </location>
</feature>
<comment type="caution">
    <text evidence="2">The sequence shown here is derived from an EMBL/GenBank/DDBJ whole genome shotgun (WGS) entry which is preliminary data.</text>
</comment>
<dbReference type="STRING" id="4790.A0A0W8CR03"/>
<organism evidence="2 3">
    <name type="scientific">Phytophthora nicotianae</name>
    <name type="common">Potato buckeye rot agent</name>
    <name type="synonym">Phytophthora parasitica</name>
    <dbReference type="NCBI Taxonomy" id="4792"/>
    <lineage>
        <taxon>Eukaryota</taxon>
        <taxon>Sar</taxon>
        <taxon>Stramenopiles</taxon>
        <taxon>Oomycota</taxon>
        <taxon>Peronosporomycetes</taxon>
        <taxon>Peronosporales</taxon>
        <taxon>Peronosporaceae</taxon>
        <taxon>Phytophthora</taxon>
    </lineage>
</organism>
<sequence length="141" mass="15334">MTPPRRQSVLGTARPVKRTYADDSSDSEAESLVPGSASSRSRVELASTLRSVASRQVITETIGEEKEEENEAPAKKRMTNKGPVADGMADDEKVRIYLQIRVDSQSAHFVFVRAATTSIRSTPPRSTNGQALKLANAVTLF</sequence>